<dbReference type="STRING" id="1797472.A2215_02795"/>
<dbReference type="SUPFAM" id="SSF48576">
    <property type="entry name" value="Terpenoid synthases"/>
    <property type="match status" value="1"/>
</dbReference>
<organism evidence="8 9">
    <name type="scientific">Candidatus Berkelbacteria bacterium RIFOXYA2_FULL_43_10</name>
    <dbReference type="NCBI Taxonomy" id="1797472"/>
    <lineage>
        <taxon>Bacteria</taxon>
        <taxon>Candidatus Berkelbacteria</taxon>
    </lineage>
</organism>
<protein>
    <recommendedName>
        <fullName evidence="10">Polyprenyl synthetase</fullName>
    </recommendedName>
</protein>
<evidence type="ECO:0000256" key="2">
    <source>
        <dbReference type="ARBA" id="ARBA00006706"/>
    </source>
</evidence>
<dbReference type="InterPro" id="IPR033749">
    <property type="entry name" value="Polyprenyl_synt_CS"/>
</dbReference>
<comment type="similarity">
    <text evidence="2 7">Belongs to the FPP/GGPP synthase family.</text>
</comment>
<evidence type="ECO:0000256" key="7">
    <source>
        <dbReference type="RuleBase" id="RU004466"/>
    </source>
</evidence>
<dbReference type="AlphaFoldDB" id="A0A1F5E960"/>
<evidence type="ECO:0000313" key="9">
    <source>
        <dbReference type="Proteomes" id="UP000178583"/>
    </source>
</evidence>
<accession>A0A1F5E960</accession>
<name>A0A1F5E960_9BACT</name>
<dbReference type="GO" id="GO:0004659">
    <property type="term" value="F:prenyltransferase activity"/>
    <property type="evidence" value="ECO:0007669"/>
    <property type="project" value="InterPro"/>
</dbReference>
<keyword evidence="3 7" id="KW-0808">Transferase</keyword>
<dbReference type="PROSITE" id="PS00723">
    <property type="entry name" value="POLYPRENYL_SYNTHASE_1"/>
    <property type="match status" value="1"/>
</dbReference>
<dbReference type="Pfam" id="PF00348">
    <property type="entry name" value="polyprenyl_synt"/>
    <property type="match status" value="1"/>
</dbReference>
<dbReference type="GO" id="GO:0046872">
    <property type="term" value="F:metal ion binding"/>
    <property type="evidence" value="ECO:0007669"/>
    <property type="project" value="UniProtKB-KW"/>
</dbReference>
<evidence type="ECO:0000256" key="6">
    <source>
        <dbReference type="ARBA" id="ARBA00023229"/>
    </source>
</evidence>
<dbReference type="GO" id="GO:0008299">
    <property type="term" value="P:isoprenoid biosynthetic process"/>
    <property type="evidence" value="ECO:0007669"/>
    <property type="project" value="UniProtKB-KW"/>
</dbReference>
<dbReference type="Gene3D" id="1.10.600.10">
    <property type="entry name" value="Farnesyl Diphosphate Synthase"/>
    <property type="match status" value="1"/>
</dbReference>
<dbReference type="InterPro" id="IPR000092">
    <property type="entry name" value="Polyprenyl_synt"/>
</dbReference>
<dbReference type="SFLD" id="SFLDG01017">
    <property type="entry name" value="Polyprenyl_Transferase_Like"/>
    <property type="match status" value="1"/>
</dbReference>
<keyword evidence="4" id="KW-0479">Metal-binding</keyword>
<dbReference type="Proteomes" id="UP000178583">
    <property type="component" value="Unassembled WGS sequence"/>
</dbReference>
<evidence type="ECO:0000256" key="4">
    <source>
        <dbReference type="ARBA" id="ARBA00022723"/>
    </source>
</evidence>
<reference evidence="8 9" key="1">
    <citation type="journal article" date="2016" name="Nat. Commun.">
        <title>Thousands of microbial genomes shed light on interconnected biogeochemical processes in an aquifer system.</title>
        <authorList>
            <person name="Anantharaman K."/>
            <person name="Brown C.T."/>
            <person name="Hug L.A."/>
            <person name="Sharon I."/>
            <person name="Castelle C.J."/>
            <person name="Probst A.J."/>
            <person name="Thomas B.C."/>
            <person name="Singh A."/>
            <person name="Wilkins M.J."/>
            <person name="Karaoz U."/>
            <person name="Brodie E.L."/>
            <person name="Williams K.H."/>
            <person name="Hubbard S.S."/>
            <person name="Banfield J.F."/>
        </authorList>
    </citation>
    <scope>NUCLEOTIDE SEQUENCE [LARGE SCALE GENOMIC DNA]</scope>
</reference>
<keyword evidence="6" id="KW-0414">Isoprene biosynthesis</keyword>
<evidence type="ECO:0000256" key="1">
    <source>
        <dbReference type="ARBA" id="ARBA00001946"/>
    </source>
</evidence>
<comment type="cofactor">
    <cofactor evidence="1">
        <name>Mg(2+)</name>
        <dbReference type="ChEBI" id="CHEBI:18420"/>
    </cofactor>
</comment>
<dbReference type="PROSITE" id="PS00444">
    <property type="entry name" value="POLYPRENYL_SYNTHASE_2"/>
    <property type="match status" value="1"/>
</dbReference>
<sequence length="357" mass="39870">MVSAKTVLSLYKEKIDIELRKYLSRKIKEADKISPYAGEVIEHVADLTLRGGKRIRPALFYYSFLAHGGKDRKRAVLASLAIEMSETYLLIHDDIMDDDELRRGGVTIHESYSRIADEKFKTKSNPRLFGSSMAINAGDIACAMSNEILVNSGFKADLIVKAINELNKTYIKECYGQTLDVYSQLRDDVEPDDVILVHELKTVPYTFDGPLKIGAILAGANEKDLKKLSDFAVPLGTAFQIQDDILGMFSSEEKLGKPVTSDLKEGKKTLLILDALKVADKKQKEIIESNLGNKNVSLTGLRAVRRVVEETGSLERSKKLAEKLVSKAMKALDSLKLEKEGKEFLLGIADYMIKRDY</sequence>
<dbReference type="PANTHER" id="PTHR43281">
    <property type="entry name" value="FARNESYL DIPHOSPHATE SYNTHASE"/>
    <property type="match status" value="1"/>
</dbReference>
<dbReference type="CDD" id="cd00685">
    <property type="entry name" value="Trans_IPPS_HT"/>
    <property type="match status" value="1"/>
</dbReference>
<evidence type="ECO:0000256" key="3">
    <source>
        <dbReference type="ARBA" id="ARBA00022679"/>
    </source>
</evidence>
<evidence type="ECO:0000256" key="5">
    <source>
        <dbReference type="ARBA" id="ARBA00022842"/>
    </source>
</evidence>
<dbReference type="InterPro" id="IPR008949">
    <property type="entry name" value="Isoprenoid_synthase_dom_sf"/>
</dbReference>
<evidence type="ECO:0000313" key="8">
    <source>
        <dbReference type="EMBL" id="OGD63816.1"/>
    </source>
</evidence>
<evidence type="ECO:0008006" key="10">
    <source>
        <dbReference type="Google" id="ProtNLM"/>
    </source>
</evidence>
<dbReference type="PANTHER" id="PTHR43281:SF1">
    <property type="entry name" value="FARNESYL DIPHOSPHATE SYNTHASE"/>
    <property type="match status" value="1"/>
</dbReference>
<comment type="caution">
    <text evidence="8">The sequence shown here is derived from an EMBL/GenBank/DDBJ whole genome shotgun (WGS) entry which is preliminary data.</text>
</comment>
<proteinExistence type="inferred from homology"/>
<gene>
    <name evidence="8" type="ORF">A2215_02795</name>
</gene>
<dbReference type="EMBL" id="MEZY01000030">
    <property type="protein sequence ID" value="OGD63816.1"/>
    <property type="molecule type" value="Genomic_DNA"/>
</dbReference>
<dbReference type="SFLD" id="SFLDS00005">
    <property type="entry name" value="Isoprenoid_Synthase_Type_I"/>
    <property type="match status" value="1"/>
</dbReference>
<keyword evidence="5" id="KW-0460">Magnesium</keyword>